<gene>
    <name evidence="1" type="ORF">O181_016400</name>
</gene>
<accession>A0A9Q3C5R4</accession>
<dbReference type="PANTHER" id="PTHR11439:SF470">
    <property type="entry name" value="CYSTEINE-RICH RLK (RECEPTOR-LIKE PROTEIN KINASE) 8"/>
    <property type="match status" value="1"/>
</dbReference>
<dbReference type="Proteomes" id="UP000765509">
    <property type="component" value="Unassembled WGS sequence"/>
</dbReference>
<proteinExistence type="predicted"/>
<dbReference type="CDD" id="cd09272">
    <property type="entry name" value="RNase_HI_RT_Ty1"/>
    <property type="match status" value="1"/>
</dbReference>
<name>A0A9Q3C5R4_9BASI</name>
<dbReference type="AlphaFoldDB" id="A0A9Q3C5R4"/>
<reference evidence="1" key="1">
    <citation type="submission" date="2021-03" db="EMBL/GenBank/DDBJ databases">
        <title>Draft genome sequence of rust myrtle Austropuccinia psidii MF-1, a brazilian biotype.</title>
        <authorList>
            <person name="Quecine M.C."/>
            <person name="Pachon D.M.R."/>
            <person name="Bonatelli M.L."/>
            <person name="Correr F.H."/>
            <person name="Franceschini L.M."/>
            <person name="Leite T.F."/>
            <person name="Margarido G.R.A."/>
            <person name="Almeida C.A."/>
            <person name="Ferrarezi J.A."/>
            <person name="Labate C.A."/>
        </authorList>
    </citation>
    <scope>NUCLEOTIDE SEQUENCE</scope>
    <source>
        <strain evidence="1">MF-1</strain>
    </source>
</reference>
<sequence>MVLWYTRKGEEGLIFYRNSDWGNCHETRRSTSGFLAQLHGCLIFWKTRKQVLVSISTAEAEYKSLCDLTSELLWFCQLCKEANILLLVTGIAIWEDNQSCINIANGDCNFNNKRMKHVDIQLYFLKEATQSNLITLQYASTTEMLANFLKKSVPKPTLVRELAKLRVKGDVKKQSHNELRLVNPSPKTLDY</sequence>
<evidence type="ECO:0000313" key="2">
    <source>
        <dbReference type="Proteomes" id="UP000765509"/>
    </source>
</evidence>
<organism evidence="1 2">
    <name type="scientific">Austropuccinia psidii MF-1</name>
    <dbReference type="NCBI Taxonomy" id="1389203"/>
    <lineage>
        <taxon>Eukaryota</taxon>
        <taxon>Fungi</taxon>
        <taxon>Dikarya</taxon>
        <taxon>Basidiomycota</taxon>
        <taxon>Pucciniomycotina</taxon>
        <taxon>Pucciniomycetes</taxon>
        <taxon>Pucciniales</taxon>
        <taxon>Sphaerophragmiaceae</taxon>
        <taxon>Austropuccinia</taxon>
    </lineage>
</organism>
<evidence type="ECO:0008006" key="3">
    <source>
        <dbReference type="Google" id="ProtNLM"/>
    </source>
</evidence>
<evidence type="ECO:0000313" key="1">
    <source>
        <dbReference type="EMBL" id="MBW0476685.1"/>
    </source>
</evidence>
<comment type="caution">
    <text evidence="1">The sequence shown here is derived from an EMBL/GenBank/DDBJ whole genome shotgun (WGS) entry which is preliminary data.</text>
</comment>
<dbReference type="OrthoDB" id="6769492at2759"/>
<dbReference type="PANTHER" id="PTHR11439">
    <property type="entry name" value="GAG-POL-RELATED RETROTRANSPOSON"/>
    <property type="match status" value="1"/>
</dbReference>
<protein>
    <recommendedName>
        <fullName evidence="3">Copia protein</fullName>
    </recommendedName>
</protein>
<dbReference type="EMBL" id="AVOT02004546">
    <property type="protein sequence ID" value="MBW0476685.1"/>
    <property type="molecule type" value="Genomic_DNA"/>
</dbReference>
<keyword evidence="2" id="KW-1185">Reference proteome</keyword>